<dbReference type="OrthoDB" id="10012223at2759"/>
<dbReference type="InterPro" id="IPR052786">
    <property type="entry name" value="Spore_wall_assembly"/>
</dbReference>
<dbReference type="PANTHER" id="PTHR34292:SF2">
    <property type="entry name" value="OUTER SPORE WALL PROTEIN LDS1"/>
    <property type="match status" value="1"/>
</dbReference>
<feature type="transmembrane region" description="Helical" evidence="2">
    <location>
        <begin position="275"/>
        <end position="295"/>
    </location>
</feature>
<keyword evidence="2" id="KW-1133">Transmembrane helix</keyword>
<keyword evidence="2" id="KW-0812">Transmembrane</keyword>
<accession>A0A8K0XP50</accession>
<proteinExistence type="predicted"/>
<feature type="transmembrane region" description="Helical" evidence="2">
    <location>
        <begin position="215"/>
        <end position="238"/>
    </location>
</feature>
<comment type="caution">
    <text evidence="3">The sequence shown here is derived from an EMBL/GenBank/DDBJ whole genome shotgun (WGS) entry which is preliminary data.</text>
</comment>
<sequence length="327" mass="37313">MSEPQRTENCARRVFLPTTMSSPLPGSLDSPPPAPSPSILDQRPVPSNLERAAARLRFPPSYVVVGVYRLFTDEHFYKPVWDKCRHGVRRGMTVGVVWVALTFHIQRKFVELFMMKSPRISGLSDSSIFGIPVPFNLPTYAALVLFSSQLTFILTFFLSRNLRIAKDRTWDYTLRSRGKGPEFWKPYVEEWDAPPRVTGDEWSVAWFMTSLPGRWAIKLVLSPLHLVPVFGIMISAYLKAMAMARFLHIPYFKAKGMSRQQVAVFVEERKWSYRTFGFVAAVLEGLPLVGLVFSVSNRIGACMWAYDLEKRQHFASAVRAGDIVERK</sequence>
<keyword evidence="4" id="KW-1185">Reference proteome</keyword>
<name>A0A8K0XP50_9AGAR</name>
<evidence type="ECO:0000256" key="1">
    <source>
        <dbReference type="SAM" id="MobiDB-lite"/>
    </source>
</evidence>
<dbReference type="PANTHER" id="PTHR34292">
    <property type="entry name" value="OUTER SPORE WALL PROTEIN LDS1"/>
    <property type="match status" value="1"/>
</dbReference>
<feature type="transmembrane region" description="Helical" evidence="2">
    <location>
        <begin position="87"/>
        <end position="105"/>
    </location>
</feature>
<feature type="region of interest" description="Disordered" evidence="1">
    <location>
        <begin position="15"/>
        <end position="43"/>
    </location>
</feature>
<feature type="transmembrane region" description="Helical" evidence="2">
    <location>
        <begin position="139"/>
        <end position="158"/>
    </location>
</feature>
<keyword evidence="2" id="KW-0472">Membrane</keyword>
<gene>
    <name evidence="3" type="ORF">BXZ70DRAFT_941695</name>
</gene>
<dbReference type="Proteomes" id="UP000813824">
    <property type="component" value="Unassembled WGS sequence"/>
</dbReference>
<dbReference type="AlphaFoldDB" id="A0A8K0XP50"/>
<protein>
    <submittedName>
        <fullName evidence="3">Uncharacterized protein</fullName>
    </submittedName>
</protein>
<evidence type="ECO:0000313" key="3">
    <source>
        <dbReference type="EMBL" id="KAH8099886.1"/>
    </source>
</evidence>
<evidence type="ECO:0000313" key="4">
    <source>
        <dbReference type="Proteomes" id="UP000813824"/>
    </source>
</evidence>
<organism evidence="3 4">
    <name type="scientific">Cristinia sonorae</name>
    <dbReference type="NCBI Taxonomy" id="1940300"/>
    <lineage>
        <taxon>Eukaryota</taxon>
        <taxon>Fungi</taxon>
        <taxon>Dikarya</taxon>
        <taxon>Basidiomycota</taxon>
        <taxon>Agaricomycotina</taxon>
        <taxon>Agaricomycetes</taxon>
        <taxon>Agaricomycetidae</taxon>
        <taxon>Agaricales</taxon>
        <taxon>Pleurotineae</taxon>
        <taxon>Stephanosporaceae</taxon>
        <taxon>Cristinia</taxon>
    </lineage>
</organism>
<dbReference type="EMBL" id="JAEVFJ010000018">
    <property type="protein sequence ID" value="KAH8099886.1"/>
    <property type="molecule type" value="Genomic_DNA"/>
</dbReference>
<reference evidence="3" key="1">
    <citation type="journal article" date="2021" name="New Phytol.">
        <title>Evolutionary innovations through gain and loss of genes in the ectomycorrhizal Boletales.</title>
        <authorList>
            <person name="Wu G."/>
            <person name="Miyauchi S."/>
            <person name="Morin E."/>
            <person name="Kuo A."/>
            <person name="Drula E."/>
            <person name="Varga T."/>
            <person name="Kohler A."/>
            <person name="Feng B."/>
            <person name="Cao Y."/>
            <person name="Lipzen A."/>
            <person name="Daum C."/>
            <person name="Hundley H."/>
            <person name="Pangilinan J."/>
            <person name="Johnson J."/>
            <person name="Barry K."/>
            <person name="LaButti K."/>
            <person name="Ng V."/>
            <person name="Ahrendt S."/>
            <person name="Min B."/>
            <person name="Choi I.G."/>
            <person name="Park H."/>
            <person name="Plett J.M."/>
            <person name="Magnuson J."/>
            <person name="Spatafora J.W."/>
            <person name="Nagy L.G."/>
            <person name="Henrissat B."/>
            <person name="Grigoriev I.V."/>
            <person name="Yang Z.L."/>
            <person name="Xu J."/>
            <person name="Martin F.M."/>
        </authorList>
    </citation>
    <scope>NUCLEOTIDE SEQUENCE</scope>
    <source>
        <strain evidence="3">KKN 215</strain>
    </source>
</reference>
<evidence type="ECO:0000256" key="2">
    <source>
        <dbReference type="SAM" id="Phobius"/>
    </source>
</evidence>